<name>A0A5N8H9T3_ECOLX</name>
<dbReference type="InterPro" id="IPR002470">
    <property type="entry name" value="Peptidase_S9A"/>
</dbReference>
<sequence length="145" mass="16314">INQRPELFHGVIAQVPFVDVVTTMLDESIPLTTGEFEEWGNPQDPQYYEYMKSYSPYDNVTAQAYPHLLVTTGLHDSQVQYWEPAKWVAKLRELKTDDHLLLLCTDMDSGHGGKSGRFKSYEGVAMEYAFLVALAQGTLPATPAD</sequence>
<dbReference type="Pfam" id="PF00326">
    <property type="entry name" value="Peptidase_S9"/>
    <property type="match status" value="1"/>
</dbReference>
<reference evidence="3 4" key="1">
    <citation type="submission" date="2019-08" db="EMBL/GenBank/DDBJ databases">
        <title>Identification of Water Treatment Resistant and Multidrug Resistant Urinary Pathogenic Escherichia coli in Wastewater.</title>
        <authorList>
            <person name="Neumann N."/>
        </authorList>
    </citation>
    <scope>NUCLEOTIDE SEQUENCE [LARGE SCALE GENOMIC DNA]</scope>
    <source>
        <strain evidence="3 4">WU2356</strain>
    </source>
</reference>
<evidence type="ECO:0000313" key="3">
    <source>
        <dbReference type="EMBL" id="MPU49637.1"/>
    </source>
</evidence>
<feature type="domain" description="Peptidase S9 prolyl oligopeptidase catalytic" evidence="2">
    <location>
        <begin position="2"/>
        <end position="136"/>
    </location>
</feature>
<dbReference type="PRINTS" id="PR00862">
    <property type="entry name" value="PROLIGOPTASE"/>
</dbReference>
<evidence type="ECO:0000313" key="4">
    <source>
        <dbReference type="Proteomes" id="UP000392867"/>
    </source>
</evidence>
<proteinExistence type="inferred from homology"/>
<evidence type="ECO:0000259" key="2">
    <source>
        <dbReference type="Pfam" id="PF00326"/>
    </source>
</evidence>
<accession>A0A5N8H9T3</accession>
<evidence type="ECO:0000256" key="1">
    <source>
        <dbReference type="ARBA" id="ARBA00005228"/>
    </source>
</evidence>
<dbReference type="GO" id="GO:0006508">
    <property type="term" value="P:proteolysis"/>
    <property type="evidence" value="ECO:0007669"/>
    <property type="project" value="InterPro"/>
</dbReference>
<gene>
    <name evidence="3" type="ORF">FVB16_12495</name>
</gene>
<dbReference type="InterPro" id="IPR029058">
    <property type="entry name" value="AB_hydrolase_fold"/>
</dbReference>
<dbReference type="PANTHER" id="PTHR11757:SF19">
    <property type="entry name" value="PROLYL ENDOPEPTIDASE-LIKE"/>
    <property type="match status" value="1"/>
</dbReference>
<organism evidence="3 4">
    <name type="scientific">Escherichia coli</name>
    <dbReference type="NCBI Taxonomy" id="562"/>
    <lineage>
        <taxon>Bacteria</taxon>
        <taxon>Pseudomonadati</taxon>
        <taxon>Pseudomonadota</taxon>
        <taxon>Gammaproteobacteria</taxon>
        <taxon>Enterobacterales</taxon>
        <taxon>Enterobacteriaceae</taxon>
        <taxon>Escherichia</taxon>
    </lineage>
</organism>
<dbReference type="InterPro" id="IPR051543">
    <property type="entry name" value="Serine_Peptidase_S9A"/>
</dbReference>
<dbReference type="Proteomes" id="UP000392867">
    <property type="component" value="Unassembled WGS sequence"/>
</dbReference>
<dbReference type="GO" id="GO:0004252">
    <property type="term" value="F:serine-type endopeptidase activity"/>
    <property type="evidence" value="ECO:0007669"/>
    <property type="project" value="InterPro"/>
</dbReference>
<dbReference type="PANTHER" id="PTHR11757">
    <property type="entry name" value="PROTEASE FAMILY S9A OLIGOPEPTIDASE"/>
    <property type="match status" value="1"/>
</dbReference>
<dbReference type="AlphaFoldDB" id="A0A5N8H9T3"/>
<comment type="caution">
    <text evidence="3">The sequence shown here is derived from an EMBL/GenBank/DDBJ whole genome shotgun (WGS) entry which is preliminary data.</text>
</comment>
<comment type="similarity">
    <text evidence="1">Belongs to the peptidase S9A family.</text>
</comment>
<dbReference type="Gene3D" id="3.40.50.1820">
    <property type="entry name" value="alpha/beta hydrolase"/>
    <property type="match status" value="1"/>
</dbReference>
<feature type="non-terminal residue" evidence="3">
    <location>
        <position position="1"/>
    </location>
</feature>
<dbReference type="InterPro" id="IPR001375">
    <property type="entry name" value="Peptidase_S9_cat"/>
</dbReference>
<dbReference type="SUPFAM" id="SSF53474">
    <property type="entry name" value="alpha/beta-Hydrolases"/>
    <property type="match status" value="1"/>
</dbReference>
<dbReference type="EMBL" id="VOTT01000217">
    <property type="protein sequence ID" value="MPU49637.1"/>
    <property type="molecule type" value="Genomic_DNA"/>
</dbReference>
<protein>
    <submittedName>
        <fullName evidence="3">Prolyl oligopeptidase family serine peptidase</fullName>
    </submittedName>
</protein>